<dbReference type="AlphaFoldDB" id="A0A381X0A3"/>
<reference evidence="2" key="1">
    <citation type="submission" date="2018-05" db="EMBL/GenBank/DDBJ databases">
        <authorList>
            <person name="Lanie J.A."/>
            <person name="Ng W.-L."/>
            <person name="Kazmierczak K.M."/>
            <person name="Andrzejewski T.M."/>
            <person name="Davidsen T.M."/>
            <person name="Wayne K.J."/>
            <person name="Tettelin H."/>
            <person name="Glass J.I."/>
            <person name="Rusch D."/>
            <person name="Podicherti R."/>
            <person name="Tsui H.-C.T."/>
            <person name="Winkler M.E."/>
        </authorList>
    </citation>
    <scope>NUCLEOTIDE SEQUENCE</scope>
</reference>
<accession>A0A381X0A3</accession>
<gene>
    <name evidence="2" type="ORF">METZ01_LOCUS110507</name>
</gene>
<dbReference type="Pfam" id="PF01425">
    <property type="entry name" value="Amidase"/>
    <property type="match status" value="1"/>
</dbReference>
<dbReference type="InterPro" id="IPR000120">
    <property type="entry name" value="Amidase"/>
</dbReference>
<dbReference type="EMBL" id="UINC01013323">
    <property type="protein sequence ID" value="SVA57653.1"/>
    <property type="molecule type" value="Genomic_DNA"/>
</dbReference>
<dbReference type="SUPFAM" id="SSF75304">
    <property type="entry name" value="Amidase signature (AS) enzymes"/>
    <property type="match status" value="1"/>
</dbReference>
<dbReference type="GO" id="GO:0003824">
    <property type="term" value="F:catalytic activity"/>
    <property type="evidence" value="ECO:0007669"/>
    <property type="project" value="InterPro"/>
</dbReference>
<proteinExistence type="predicted"/>
<dbReference type="PANTHER" id="PTHR11895">
    <property type="entry name" value="TRANSAMIDASE"/>
    <property type="match status" value="1"/>
</dbReference>
<dbReference type="InterPro" id="IPR023631">
    <property type="entry name" value="Amidase_dom"/>
</dbReference>
<protein>
    <recommendedName>
        <fullName evidence="1">Amidase domain-containing protein</fullName>
    </recommendedName>
</protein>
<dbReference type="InterPro" id="IPR036928">
    <property type="entry name" value="AS_sf"/>
</dbReference>
<evidence type="ECO:0000259" key="1">
    <source>
        <dbReference type="Pfam" id="PF01425"/>
    </source>
</evidence>
<sequence>MSAFDMAAAMRNKEVSSREIMEAHLDQIERVNPRVNAIVTLEIEMALKGADNADARLAKGDNVGVLHGLPIAHKDLVPTKGIRTT</sequence>
<evidence type="ECO:0000313" key="2">
    <source>
        <dbReference type="EMBL" id="SVA57653.1"/>
    </source>
</evidence>
<organism evidence="2">
    <name type="scientific">marine metagenome</name>
    <dbReference type="NCBI Taxonomy" id="408172"/>
    <lineage>
        <taxon>unclassified sequences</taxon>
        <taxon>metagenomes</taxon>
        <taxon>ecological metagenomes</taxon>
    </lineage>
</organism>
<dbReference type="Gene3D" id="3.90.1300.10">
    <property type="entry name" value="Amidase signature (AS) domain"/>
    <property type="match status" value="1"/>
</dbReference>
<feature type="domain" description="Amidase" evidence="1">
    <location>
        <begin position="19"/>
        <end position="85"/>
    </location>
</feature>
<dbReference type="PANTHER" id="PTHR11895:SF76">
    <property type="entry name" value="INDOLEACETAMIDE HYDROLASE"/>
    <property type="match status" value="1"/>
</dbReference>
<feature type="non-terminal residue" evidence="2">
    <location>
        <position position="85"/>
    </location>
</feature>
<name>A0A381X0A3_9ZZZZ</name>